<evidence type="ECO:0000256" key="1">
    <source>
        <dbReference type="SAM" id="Phobius"/>
    </source>
</evidence>
<feature type="transmembrane region" description="Helical" evidence="1">
    <location>
        <begin position="114"/>
        <end position="140"/>
    </location>
</feature>
<keyword evidence="1" id="KW-1133">Transmembrane helix</keyword>
<comment type="caution">
    <text evidence="2">The sequence shown here is derived from an EMBL/GenBank/DDBJ whole genome shotgun (WGS) entry which is preliminary data.</text>
</comment>
<name>A0A829HCG8_9GAMM</name>
<gene>
    <name evidence="2" type="ORF">F957_03744</name>
</gene>
<dbReference type="Proteomes" id="UP000014523">
    <property type="component" value="Unassembled WGS sequence"/>
</dbReference>
<protein>
    <submittedName>
        <fullName evidence="2">Uncharacterized protein</fullName>
    </submittedName>
</protein>
<proteinExistence type="predicted"/>
<evidence type="ECO:0000313" key="3">
    <source>
        <dbReference type="Proteomes" id="UP000014523"/>
    </source>
</evidence>
<dbReference type="AlphaFoldDB" id="A0A829HCG8"/>
<reference evidence="2 3" key="1">
    <citation type="submission" date="2013-06" db="EMBL/GenBank/DDBJ databases">
        <title>The Genome Sequence of Acinetobacter gyllenbergii CIP 110306.</title>
        <authorList>
            <consortium name="The Broad Institute Genome Sequencing Platform"/>
            <consortium name="The Broad Institute Genome Sequencing Center for Infectious Disease"/>
            <person name="Cerqueira G."/>
            <person name="Feldgarden M."/>
            <person name="Courvalin P."/>
            <person name="Perichon B."/>
            <person name="Grillot-Courvalin C."/>
            <person name="Clermont D."/>
            <person name="Rocha E."/>
            <person name="Yoon E.-J."/>
            <person name="Nemec A."/>
            <person name="Young S.K."/>
            <person name="Zeng Q."/>
            <person name="Gargeya S."/>
            <person name="Fitzgerald M."/>
            <person name="Abouelleil A."/>
            <person name="Alvarado L."/>
            <person name="Berlin A.M."/>
            <person name="Chapman S.B."/>
            <person name="Dewar J."/>
            <person name="Goldberg J."/>
            <person name="Griggs A."/>
            <person name="Gujja S."/>
            <person name="Hansen M."/>
            <person name="Howarth C."/>
            <person name="Imamovic A."/>
            <person name="Larimer J."/>
            <person name="McCowan C."/>
            <person name="Murphy C."/>
            <person name="Pearson M."/>
            <person name="Priest M."/>
            <person name="Roberts A."/>
            <person name="Saif S."/>
            <person name="Shea T."/>
            <person name="Sykes S."/>
            <person name="Wortman J."/>
            <person name="Nusbaum C."/>
            <person name="Birren B."/>
        </authorList>
    </citation>
    <scope>NUCLEOTIDE SEQUENCE [LARGE SCALE GENOMIC DNA]</scope>
    <source>
        <strain evidence="2 3">CIP 110306</strain>
    </source>
</reference>
<dbReference type="EMBL" id="ATGG01000049">
    <property type="protein sequence ID" value="EPF72607.1"/>
    <property type="molecule type" value="Genomic_DNA"/>
</dbReference>
<feature type="transmembrane region" description="Helical" evidence="1">
    <location>
        <begin position="13"/>
        <end position="37"/>
    </location>
</feature>
<keyword evidence="1" id="KW-0812">Transmembrane</keyword>
<evidence type="ECO:0000313" key="2">
    <source>
        <dbReference type="EMBL" id="EPF72607.1"/>
    </source>
</evidence>
<accession>A0A829HCG8</accession>
<sequence length="142" mass="17385">MINFINLFLEDKIFSFFILAFLFLFLYVFTFIVQYVYLSCNLKGICRLVYGDERHYKIPLNPFDSYFIGLVPLVFFREVLNIKQGMSFKKLYNKDFFFIVRKNELVQLLNKFPFFFYIQYTLIFFGIFFSYIFDFCLLIVKF</sequence>
<keyword evidence="1" id="KW-0472">Membrane</keyword>
<keyword evidence="3" id="KW-1185">Reference proteome</keyword>
<organism evidence="2 3">
    <name type="scientific">Acinetobacter gyllenbergii CIP 110306 = MTCC 11365</name>
    <dbReference type="NCBI Taxonomy" id="1217657"/>
    <lineage>
        <taxon>Bacteria</taxon>
        <taxon>Pseudomonadati</taxon>
        <taxon>Pseudomonadota</taxon>
        <taxon>Gammaproteobacteria</taxon>
        <taxon>Moraxellales</taxon>
        <taxon>Moraxellaceae</taxon>
        <taxon>Acinetobacter</taxon>
    </lineage>
</organism>